<dbReference type="InterPro" id="IPR011044">
    <property type="entry name" value="Quino_amine_DH_bsu"/>
</dbReference>
<dbReference type="AlphaFoldDB" id="A0A2S6GSZ2"/>
<dbReference type="EMBL" id="PTIX01000005">
    <property type="protein sequence ID" value="PPK68344.1"/>
    <property type="molecule type" value="Genomic_DNA"/>
</dbReference>
<name>A0A2S6GSZ2_9PSEU</name>
<proteinExistence type="predicted"/>
<organism evidence="2 3">
    <name type="scientific">Actinokineospora auranticolor</name>
    <dbReference type="NCBI Taxonomy" id="155976"/>
    <lineage>
        <taxon>Bacteria</taxon>
        <taxon>Bacillati</taxon>
        <taxon>Actinomycetota</taxon>
        <taxon>Actinomycetes</taxon>
        <taxon>Pseudonocardiales</taxon>
        <taxon>Pseudonocardiaceae</taxon>
        <taxon>Actinokineospora</taxon>
    </lineage>
</organism>
<protein>
    <submittedName>
        <fullName evidence="2">Uncharacterized protein</fullName>
    </submittedName>
</protein>
<accession>A0A2S6GSZ2</accession>
<evidence type="ECO:0000313" key="3">
    <source>
        <dbReference type="Proteomes" id="UP000239203"/>
    </source>
</evidence>
<dbReference type="Proteomes" id="UP000239203">
    <property type="component" value="Unassembled WGS sequence"/>
</dbReference>
<keyword evidence="3" id="KW-1185">Reference proteome</keyword>
<sequence length="320" mass="35003">MLEGTWRALACADAPVNEACLAALPDGWLVFTGTALVAITGDGRRRVLARRKQPREREQPWSSARRPGLHTSRDGRFAALVTDYGARGLLFDLSTKSVTLELNRWDHHSRHTRFPLAFVGTGAETVVIAGTEWNRLDAFRAATGELLTDRETGQDHDADIFNSSFQGALSLNPSESLLLNDGWLWQPIGVHSVIDVRAWLGGDRTAADLDNHVGAYRDLWDTSTAWLDDSTAVVQADGHAEVLEFPGDEVTRRIPLPPGPLWSFGGRLHVAAAGGLEVWSPDERIGVLAGFHPSAQDPKTGTLASLRDGVLRTWRPDPRA</sequence>
<dbReference type="RefSeq" id="WP_104478834.1">
    <property type="nucleotide sequence ID" value="NZ_CP154825.1"/>
</dbReference>
<dbReference type="OrthoDB" id="9765809at2"/>
<comment type="caution">
    <text evidence="2">The sequence shown here is derived from an EMBL/GenBank/DDBJ whole genome shotgun (WGS) entry which is preliminary data.</text>
</comment>
<gene>
    <name evidence="2" type="ORF">CLV40_10567</name>
</gene>
<reference evidence="2 3" key="1">
    <citation type="submission" date="2018-02" db="EMBL/GenBank/DDBJ databases">
        <title>Genomic Encyclopedia of Archaeal and Bacterial Type Strains, Phase II (KMG-II): from individual species to whole genera.</title>
        <authorList>
            <person name="Goeker M."/>
        </authorList>
    </citation>
    <scope>NUCLEOTIDE SEQUENCE [LARGE SCALE GENOMIC DNA]</scope>
    <source>
        <strain evidence="2 3">YU 961-1</strain>
    </source>
</reference>
<dbReference type="SUPFAM" id="SSF50969">
    <property type="entry name" value="YVTN repeat-like/Quinoprotein amine dehydrogenase"/>
    <property type="match status" value="1"/>
</dbReference>
<evidence type="ECO:0000256" key="1">
    <source>
        <dbReference type="SAM" id="MobiDB-lite"/>
    </source>
</evidence>
<feature type="region of interest" description="Disordered" evidence="1">
    <location>
        <begin position="48"/>
        <end position="70"/>
    </location>
</feature>
<evidence type="ECO:0000313" key="2">
    <source>
        <dbReference type="EMBL" id="PPK68344.1"/>
    </source>
</evidence>